<reference evidence="2" key="1">
    <citation type="journal article" date="2017" name="Genome Announc.">
        <title>Genome sequences of Cyberlindnera fabianii 65, Pichia kudriavzevii 129, and Saccharomyces cerevisiae 131 isolated from fermented masau fruits in Zimbabwe.</title>
        <authorList>
            <person name="van Rijswijck I.M.H."/>
            <person name="Derks M.F.L."/>
            <person name="Abee T."/>
            <person name="de Ridder D."/>
            <person name="Smid E.J."/>
        </authorList>
    </citation>
    <scope>NUCLEOTIDE SEQUENCE [LARGE SCALE GENOMIC DNA]</scope>
    <source>
        <strain evidence="2">129</strain>
    </source>
</reference>
<accession>A0A1V2LRI2</accession>
<name>A0A1V2LRI2_PICKU</name>
<dbReference type="EMBL" id="MQVM01000004">
    <property type="protein sequence ID" value="ONH76340.1"/>
    <property type="molecule type" value="Genomic_DNA"/>
</dbReference>
<protein>
    <submittedName>
        <fullName evidence="1">Putative membrane protein YsxD</fullName>
    </submittedName>
</protein>
<organism evidence="1 2">
    <name type="scientific">Pichia kudriavzevii</name>
    <name type="common">Yeast</name>
    <name type="synonym">Issatchenkia orientalis</name>
    <dbReference type="NCBI Taxonomy" id="4909"/>
    <lineage>
        <taxon>Eukaryota</taxon>
        <taxon>Fungi</taxon>
        <taxon>Dikarya</taxon>
        <taxon>Ascomycota</taxon>
        <taxon>Saccharomycotina</taxon>
        <taxon>Pichiomycetes</taxon>
        <taxon>Pichiales</taxon>
        <taxon>Pichiaceae</taxon>
        <taxon>Pichia</taxon>
    </lineage>
</organism>
<dbReference type="VEuPathDB" id="FungiDB:C5L36_0C09620"/>
<evidence type="ECO:0000313" key="1">
    <source>
        <dbReference type="EMBL" id="ONH76340.1"/>
    </source>
</evidence>
<dbReference type="Proteomes" id="UP000189274">
    <property type="component" value="Unassembled WGS sequence"/>
</dbReference>
<dbReference type="AlphaFoldDB" id="A0A1V2LRI2"/>
<comment type="caution">
    <text evidence="1">The sequence shown here is derived from an EMBL/GenBank/DDBJ whole genome shotgun (WGS) entry which is preliminary data.</text>
</comment>
<sequence>MIPGLMIHIIKVNWFPDDVDMVRSMIGFSILPNKSEEEKHRQIEVAKRICGYDDNDEDTDSRSSEKV</sequence>
<evidence type="ECO:0000313" key="2">
    <source>
        <dbReference type="Proteomes" id="UP000189274"/>
    </source>
</evidence>
<proteinExistence type="predicted"/>
<gene>
    <name evidence="1" type="ORF">BOH78_1114</name>
</gene>